<feature type="region of interest" description="Disordered" evidence="8">
    <location>
        <begin position="475"/>
        <end position="499"/>
    </location>
</feature>
<dbReference type="InterPro" id="IPR001650">
    <property type="entry name" value="Helicase_C-like"/>
</dbReference>
<feature type="domain" description="Helicase C-terminal" evidence="10">
    <location>
        <begin position="273"/>
        <end position="415"/>
    </location>
</feature>
<dbReference type="Pfam" id="PF03880">
    <property type="entry name" value="DbpA"/>
    <property type="match status" value="1"/>
</dbReference>
<dbReference type="CDD" id="cd00268">
    <property type="entry name" value="DEADc"/>
    <property type="match status" value="1"/>
</dbReference>
<evidence type="ECO:0000256" key="1">
    <source>
        <dbReference type="ARBA" id="ARBA00012552"/>
    </source>
</evidence>
<comment type="similarity">
    <text evidence="7">Belongs to the DEAD box helicase family.</text>
</comment>
<dbReference type="Pfam" id="PF00271">
    <property type="entry name" value="Helicase_C"/>
    <property type="match status" value="1"/>
</dbReference>
<comment type="caution">
    <text evidence="12">The sequence shown here is derived from an EMBL/GenBank/DDBJ whole genome shotgun (WGS) entry which is preliminary data.</text>
</comment>
<feature type="compositionally biased region" description="Basic residues" evidence="8">
    <location>
        <begin position="486"/>
        <end position="499"/>
    </location>
</feature>
<evidence type="ECO:0000259" key="10">
    <source>
        <dbReference type="PROSITE" id="PS51194"/>
    </source>
</evidence>
<dbReference type="Pfam" id="PF00270">
    <property type="entry name" value="DEAD"/>
    <property type="match status" value="1"/>
</dbReference>
<evidence type="ECO:0000256" key="5">
    <source>
        <dbReference type="ARBA" id="ARBA00022840"/>
    </source>
</evidence>
<feature type="compositionally biased region" description="Low complexity" evidence="8">
    <location>
        <begin position="475"/>
        <end position="484"/>
    </location>
</feature>
<evidence type="ECO:0000313" key="13">
    <source>
        <dbReference type="Proteomes" id="UP000252733"/>
    </source>
</evidence>
<dbReference type="SMART" id="SM00490">
    <property type="entry name" value="HELICc"/>
    <property type="match status" value="1"/>
</dbReference>
<evidence type="ECO:0000313" key="12">
    <source>
        <dbReference type="EMBL" id="RCW34582.1"/>
    </source>
</evidence>
<evidence type="ECO:0000256" key="2">
    <source>
        <dbReference type="ARBA" id="ARBA00022741"/>
    </source>
</evidence>
<dbReference type="SMART" id="SM00487">
    <property type="entry name" value="DEXDc"/>
    <property type="match status" value="1"/>
</dbReference>
<dbReference type="InterPro" id="IPR012677">
    <property type="entry name" value="Nucleotide-bd_a/b_plait_sf"/>
</dbReference>
<evidence type="ECO:0000256" key="3">
    <source>
        <dbReference type="ARBA" id="ARBA00022801"/>
    </source>
</evidence>
<dbReference type="InterPro" id="IPR005580">
    <property type="entry name" value="DbpA/CsdA_RNA-bd_dom"/>
</dbReference>
<keyword evidence="3 7" id="KW-0378">Hydrolase</keyword>
<dbReference type="GO" id="GO:0005524">
    <property type="term" value="F:ATP binding"/>
    <property type="evidence" value="ECO:0007669"/>
    <property type="project" value="UniProtKB-KW"/>
</dbReference>
<dbReference type="PROSITE" id="PS51195">
    <property type="entry name" value="Q_MOTIF"/>
    <property type="match status" value="1"/>
</dbReference>
<evidence type="ECO:0000256" key="7">
    <source>
        <dbReference type="RuleBase" id="RU000492"/>
    </source>
</evidence>
<dbReference type="SUPFAM" id="SSF52540">
    <property type="entry name" value="P-loop containing nucleoside triphosphate hydrolases"/>
    <property type="match status" value="1"/>
</dbReference>
<dbReference type="GO" id="GO:0003723">
    <property type="term" value="F:RNA binding"/>
    <property type="evidence" value="ECO:0007669"/>
    <property type="project" value="TreeGrafter"/>
</dbReference>
<dbReference type="CDD" id="cd18787">
    <property type="entry name" value="SF2_C_DEAD"/>
    <property type="match status" value="1"/>
</dbReference>
<feature type="domain" description="DEAD-box RNA helicase Q" evidence="11">
    <location>
        <begin position="41"/>
        <end position="69"/>
    </location>
</feature>
<dbReference type="PROSITE" id="PS00039">
    <property type="entry name" value="DEAD_ATP_HELICASE"/>
    <property type="match status" value="1"/>
</dbReference>
<dbReference type="InterPro" id="IPR050547">
    <property type="entry name" value="DEAD_box_RNA_helicases"/>
</dbReference>
<accession>A0A368V0E0</accession>
<dbReference type="InterPro" id="IPR044742">
    <property type="entry name" value="DEAD/DEAH_RhlB"/>
</dbReference>
<evidence type="ECO:0000256" key="6">
    <source>
        <dbReference type="PROSITE-ProRule" id="PRU00552"/>
    </source>
</evidence>
<dbReference type="PROSITE" id="PS51192">
    <property type="entry name" value="HELICASE_ATP_BIND_1"/>
    <property type="match status" value="1"/>
</dbReference>
<dbReference type="Gene3D" id="3.40.50.300">
    <property type="entry name" value="P-loop containing nucleotide triphosphate hydrolases"/>
    <property type="match status" value="2"/>
</dbReference>
<dbReference type="AlphaFoldDB" id="A0A368V0E0"/>
<evidence type="ECO:0000256" key="4">
    <source>
        <dbReference type="ARBA" id="ARBA00022806"/>
    </source>
</evidence>
<dbReference type="InterPro" id="IPR000629">
    <property type="entry name" value="RNA-helicase_DEAD-box_CS"/>
</dbReference>
<dbReference type="CDD" id="cd12252">
    <property type="entry name" value="RRM_DbpA"/>
    <property type="match status" value="1"/>
</dbReference>
<sequence length="578" mass="65681">MNTLSDIMEFYYVIFQQDKYLGPSYKMYITKKVISNLSFMITFKETGLKPEILKSLDEMGFETPTPIQAETIPYILDSTNDLIALAQTGTGKTAAFGLPVLNKIEINKKEIQSIVLCPTRELCLQITSDLHKFSNNIDITVVPVYGGEPIYRQLGALKKGCHMVVGTPGRVNDLINREKLDLSSVRFLILDEADEMLKMGFKDEMDAILAQTPAMKQTLLFSATMPPDIASLTGRYMNTPHKISVTSQNKTAENIDHKYMVTSPPTLYPALRRFADMHSDIYSIVFCRTRQETKDIADKLIADGYNADSLHGDLSQGQRDLVMGRFRKKHLQILVATDVAARGLDVTELTHVIHYHLPDDPENYVHRSGRTGRAGKSGISMAIITPGEQRKIKMLERQVKTNFTKEMVPQGKEVFKRRLSTYLDNVAEFDEQKFPVAEFEEIINEKLGHLSKEELLNKFMSKEFGRIYQEYKNSTDLNSTTSSSQRKGRGPKKAGAGRKGNRLSRFSINLGEKNNLRPDLLINIINRHTPEYKIRIGKIDIQNKHTVFEADGNYEKELIKAFRKARYKGNNLSVQTFR</sequence>
<dbReference type="InterPro" id="IPR011545">
    <property type="entry name" value="DEAD/DEAH_box_helicase_dom"/>
</dbReference>
<protein>
    <recommendedName>
        <fullName evidence="1">RNA helicase</fullName>
        <ecNumber evidence="1">3.6.4.13</ecNumber>
    </recommendedName>
</protein>
<dbReference type="GO" id="GO:0016787">
    <property type="term" value="F:hydrolase activity"/>
    <property type="evidence" value="ECO:0007669"/>
    <property type="project" value="UniProtKB-KW"/>
</dbReference>
<dbReference type="InterPro" id="IPR014014">
    <property type="entry name" value="RNA_helicase_DEAD_Q_motif"/>
</dbReference>
<keyword evidence="4 7" id="KW-0347">Helicase</keyword>
<evidence type="ECO:0000256" key="8">
    <source>
        <dbReference type="SAM" id="MobiDB-lite"/>
    </source>
</evidence>
<dbReference type="PROSITE" id="PS51194">
    <property type="entry name" value="HELICASE_CTER"/>
    <property type="match status" value="1"/>
</dbReference>
<feature type="short sequence motif" description="Q motif" evidence="6">
    <location>
        <begin position="41"/>
        <end position="69"/>
    </location>
</feature>
<dbReference type="PANTHER" id="PTHR47963:SF8">
    <property type="entry name" value="ATP-DEPENDENT RNA HELICASE DEAD"/>
    <property type="match status" value="1"/>
</dbReference>
<dbReference type="EMBL" id="QPIZ01000011">
    <property type="protein sequence ID" value="RCW34582.1"/>
    <property type="molecule type" value="Genomic_DNA"/>
</dbReference>
<dbReference type="EC" id="3.6.4.13" evidence="1"/>
<evidence type="ECO:0000259" key="9">
    <source>
        <dbReference type="PROSITE" id="PS51192"/>
    </source>
</evidence>
<feature type="domain" description="Helicase ATP-binding" evidence="9">
    <location>
        <begin position="73"/>
        <end position="243"/>
    </location>
</feature>
<keyword evidence="2 7" id="KW-0547">Nucleotide-binding</keyword>
<name>A0A368V0E0_9BACT</name>
<keyword evidence="5 7" id="KW-0067">ATP-binding</keyword>
<keyword evidence="13" id="KW-1185">Reference proteome</keyword>
<dbReference type="Proteomes" id="UP000252733">
    <property type="component" value="Unassembled WGS sequence"/>
</dbReference>
<dbReference type="InterPro" id="IPR014001">
    <property type="entry name" value="Helicase_ATP-bd"/>
</dbReference>
<dbReference type="Gene3D" id="3.30.70.330">
    <property type="match status" value="1"/>
</dbReference>
<dbReference type="PANTHER" id="PTHR47963">
    <property type="entry name" value="DEAD-BOX ATP-DEPENDENT RNA HELICASE 47, MITOCHONDRIAL"/>
    <property type="match status" value="1"/>
</dbReference>
<dbReference type="InterPro" id="IPR027417">
    <property type="entry name" value="P-loop_NTPase"/>
</dbReference>
<reference evidence="12 13" key="1">
    <citation type="submission" date="2018-07" db="EMBL/GenBank/DDBJ databases">
        <title>Freshwater and sediment microbial communities from various areas in North America, analyzing microbe dynamics in response to fracking.</title>
        <authorList>
            <person name="Lamendella R."/>
        </authorList>
    </citation>
    <scope>NUCLEOTIDE SEQUENCE [LARGE SCALE GENOMIC DNA]</scope>
    <source>
        <strain evidence="12 13">160A</strain>
    </source>
</reference>
<dbReference type="GO" id="GO:0003724">
    <property type="term" value="F:RNA helicase activity"/>
    <property type="evidence" value="ECO:0007669"/>
    <property type="project" value="UniProtKB-EC"/>
</dbReference>
<proteinExistence type="inferred from homology"/>
<organism evidence="12 13">
    <name type="scientific">Marinilabilia salmonicolor</name>
    <dbReference type="NCBI Taxonomy" id="989"/>
    <lineage>
        <taxon>Bacteria</taxon>
        <taxon>Pseudomonadati</taxon>
        <taxon>Bacteroidota</taxon>
        <taxon>Bacteroidia</taxon>
        <taxon>Marinilabiliales</taxon>
        <taxon>Marinilabiliaceae</taxon>
        <taxon>Marinilabilia</taxon>
    </lineage>
</organism>
<gene>
    <name evidence="12" type="ORF">DFO77_11183</name>
</gene>
<evidence type="ECO:0000259" key="11">
    <source>
        <dbReference type="PROSITE" id="PS51195"/>
    </source>
</evidence>